<dbReference type="InterPro" id="IPR017850">
    <property type="entry name" value="Alkaline_phosphatase_core_sf"/>
</dbReference>
<accession>A0A5C6AWD6</accession>
<dbReference type="InterPro" id="IPR000917">
    <property type="entry name" value="Sulfatase_N"/>
</dbReference>
<keyword evidence="10" id="KW-1185">Reference proteome</keyword>
<evidence type="ECO:0000313" key="10">
    <source>
        <dbReference type="Proteomes" id="UP000316213"/>
    </source>
</evidence>
<evidence type="ECO:0000313" key="9">
    <source>
        <dbReference type="EMBL" id="TWU03386.1"/>
    </source>
</evidence>
<feature type="chain" id="PRO_5022722146" evidence="7">
    <location>
        <begin position="25"/>
        <end position="495"/>
    </location>
</feature>
<evidence type="ECO:0000256" key="5">
    <source>
        <dbReference type="ARBA" id="ARBA00022801"/>
    </source>
</evidence>
<keyword evidence="4 7" id="KW-0732">Signal</keyword>
<evidence type="ECO:0000256" key="1">
    <source>
        <dbReference type="ARBA" id="ARBA00001913"/>
    </source>
</evidence>
<dbReference type="Gene3D" id="3.40.720.10">
    <property type="entry name" value="Alkaline Phosphatase, subunit A"/>
    <property type="match status" value="1"/>
</dbReference>
<reference evidence="9 10" key="1">
    <citation type="submission" date="2019-02" db="EMBL/GenBank/DDBJ databases">
        <title>Deep-cultivation of Planctomycetes and their phenomic and genomic characterization uncovers novel biology.</title>
        <authorList>
            <person name="Wiegand S."/>
            <person name="Jogler M."/>
            <person name="Boedeker C."/>
            <person name="Pinto D."/>
            <person name="Vollmers J."/>
            <person name="Rivas-Marin E."/>
            <person name="Kohn T."/>
            <person name="Peeters S.H."/>
            <person name="Heuer A."/>
            <person name="Rast P."/>
            <person name="Oberbeckmann S."/>
            <person name="Bunk B."/>
            <person name="Jeske O."/>
            <person name="Meyerdierks A."/>
            <person name="Storesund J.E."/>
            <person name="Kallscheuer N."/>
            <person name="Luecker S."/>
            <person name="Lage O.M."/>
            <person name="Pohl T."/>
            <person name="Merkel B.J."/>
            <person name="Hornburger P."/>
            <person name="Mueller R.-W."/>
            <person name="Bruemmer F."/>
            <person name="Labrenz M."/>
            <person name="Spormann A.M."/>
            <person name="Op Den Camp H."/>
            <person name="Overmann J."/>
            <person name="Amann R."/>
            <person name="Jetten M.S.M."/>
            <person name="Mascher T."/>
            <person name="Medema M.H."/>
            <person name="Devos D.P."/>
            <person name="Kaster A.-K."/>
            <person name="Ovreas L."/>
            <person name="Rohde M."/>
            <person name="Galperin M.Y."/>
            <person name="Jogler C."/>
        </authorList>
    </citation>
    <scope>NUCLEOTIDE SEQUENCE [LARGE SCALE GENOMIC DNA]</scope>
    <source>
        <strain evidence="9 10">Pla100</strain>
    </source>
</reference>
<evidence type="ECO:0000256" key="3">
    <source>
        <dbReference type="ARBA" id="ARBA00022723"/>
    </source>
</evidence>
<dbReference type="Proteomes" id="UP000316213">
    <property type="component" value="Unassembled WGS sequence"/>
</dbReference>
<feature type="signal peptide" evidence="7">
    <location>
        <begin position="1"/>
        <end position="24"/>
    </location>
</feature>
<dbReference type="OrthoDB" id="248884at2"/>
<dbReference type="GO" id="GO:0046872">
    <property type="term" value="F:metal ion binding"/>
    <property type="evidence" value="ECO:0007669"/>
    <property type="project" value="UniProtKB-KW"/>
</dbReference>
<dbReference type="PANTHER" id="PTHR45953">
    <property type="entry name" value="IDURONATE 2-SULFATASE"/>
    <property type="match status" value="1"/>
</dbReference>
<dbReference type="GO" id="GO:0005737">
    <property type="term" value="C:cytoplasm"/>
    <property type="evidence" value="ECO:0007669"/>
    <property type="project" value="TreeGrafter"/>
</dbReference>
<keyword evidence="3" id="KW-0479">Metal-binding</keyword>
<dbReference type="GO" id="GO:0004423">
    <property type="term" value="F:iduronate-2-sulfatase activity"/>
    <property type="evidence" value="ECO:0007669"/>
    <property type="project" value="InterPro"/>
</dbReference>
<feature type="domain" description="Sulfatase N-terminal" evidence="8">
    <location>
        <begin position="28"/>
        <end position="395"/>
    </location>
</feature>
<dbReference type="Pfam" id="PF00884">
    <property type="entry name" value="Sulfatase"/>
    <property type="match status" value="1"/>
</dbReference>
<keyword evidence="5 9" id="KW-0378">Hydrolase</keyword>
<protein>
    <submittedName>
        <fullName evidence="9">Choline-sulfatase</fullName>
        <ecNumber evidence="9">3.1.6.6</ecNumber>
    </submittedName>
</protein>
<comment type="similarity">
    <text evidence="2">Belongs to the sulfatase family.</text>
</comment>
<evidence type="ECO:0000259" key="8">
    <source>
        <dbReference type="Pfam" id="PF00884"/>
    </source>
</evidence>
<comment type="cofactor">
    <cofactor evidence="1">
        <name>Ca(2+)</name>
        <dbReference type="ChEBI" id="CHEBI:29108"/>
    </cofactor>
</comment>
<dbReference type="PANTHER" id="PTHR45953:SF1">
    <property type="entry name" value="IDURONATE 2-SULFATASE"/>
    <property type="match status" value="1"/>
</dbReference>
<evidence type="ECO:0000256" key="6">
    <source>
        <dbReference type="ARBA" id="ARBA00022837"/>
    </source>
</evidence>
<sequence length="495" mass="54990" precursor="true">MTLRTRICYAVTLLCVLSSTSVYCAERPNVLFIVCDDLNTHVSTSGYPHISTPAFDKLAASGMTFRRAYCQYPVCGPSRASFLHGLYPQSTGVLDNNSDIRQVRPGTVSMPQCFKQSGYWTAAVGKVFHNTKADPGDVAWDQMLRFENDELPMVVPIREEFEATNGSIASGKTRKQWNELYPTIAPQTRGQQPGYGPSGLDDRQHKDGKNAIQINKWLTSKAFGNKPFFMALGIQKPHVPFLAPDKYFDLYPKEGLLFEPASLEFWKHAPKLARTSRHEGFGFEFGVRNDDLRREYIQAYHACISFIDAQIGAVLAVLEESGLSDNTIVVLTSDHGYLLGEKFMWGKVMLFETCNRVPLIIRVPDAIKAGATTPGSSSQGLVELVDLFPTLAQLCEIAAPAELQGQSLVPMLSDSNRPGKDVAYTVVTRGETLGKAIRTQRYHYTQWPSGEELYDLESDPLENTNLANSPAHKLALLELRKLLTSANDVAIAKRR</sequence>
<proteinExistence type="inferred from homology"/>
<evidence type="ECO:0000256" key="7">
    <source>
        <dbReference type="SAM" id="SignalP"/>
    </source>
</evidence>
<keyword evidence="6" id="KW-0106">Calcium</keyword>
<gene>
    <name evidence="9" type="primary">betC_3</name>
    <name evidence="9" type="ORF">Pla100_03070</name>
</gene>
<dbReference type="SUPFAM" id="SSF53649">
    <property type="entry name" value="Alkaline phosphatase-like"/>
    <property type="match status" value="1"/>
</dbReference>
<dbReference type="InterPro" id="IPR024607">
    <property type="entry name" value="Sulfatase_CS"/>
</dbReference>
<dbReference type="PROSITE" id="PS00149">
    <property type="entry name" value="SULFATASE_2"/>
    <property type="match status" value="1"/>
</dbReference>
<evidence type="ECO:0000256" key="2">
    <source>
        <dbReference type="ARBA" id="ARBA00008779"/>
    </source>
</evidence>
<dbReference type="EC" id="3.1.6.6" evidence="9"/>
<dbReference type="CDD" id="cd16030">
    <property type="entry name" value="iduronate-2-sulfatase"/>
    <property type="match status" value="1"/>
</dbReference>
<comment type="caution">
    <text evidence="9">The sequence shown here is derived from an EMBL/GenBank/DDBJ whole genome shotgun (WGS) entry which is preliminary data.</text>
</comment>
<dbReference type="GO" id="GO:0047753">
    <property type="term" value="F:choline-sulfatase activity"/>
    <property type="evidence" value="ECO:0007669"/>
    <property type="project" value="UniProtKB-EC"/>
</dbReference>
<dbReference type="AlphaFoldDB" id="A0A5C6AWD6"/>
<dbReference type="InterPro" id="IPR035874">
    <property type="entry name" value="IDS"/>
</dbReference>
<name>A0A5C6AWD6_9BACT</name>
<evidence type="ECO:0000256" key="4">
    <source>
        <dbReference type="ARBA" id="ARBA00022729"/>
    </source>
</evidence>
<organism evidence="9 10">
    <name type="scientific">Neorhodopirellula pilleata</name>
    <dbReference type="NCBI Taxonomy" id="2714738"/>
    <lineage>
        <taxon>Bacteria</taxon>
        <taxon>Pseudomonadati</taxon>
        <taxon>Planctomycetota</taxon>
        <taxon>Planctomycetia</taxon>
        <taxon>Pirellulales</taxon>
        <taxon>Pirellulaceae</taxon>
        <taxon>Neorhodopirellula</taxon>
    </lineage>
</organism>
<dbReference type="RefSeq" id="WP_146575919.1">
    <property type="nucleotide sequence ID" value="NZ_SJPM01000001.1"/>
</dbReference>
<dbReference type="EMBL" id="SJPM01000001">
    <property type="protein sequence ID" value="TWU03386.1"/>
    <property type="molecule type" value="Genomic_DNA"/>
</dbReference>